<evidence type="ECO:0000256" key="5">
    <source>
        <dbReference type="ARBA" id="ARBA00022642"/>
    </source>
</evidence>
<dbReference type="AlphaFoldDB" id="A0A6G9HGX7"/>
<evidence type="ECO:0000256" key="3">
    <source>
        <dbReference type="ARBA" id="ARBA00022553"/>
    </source>
</evidence>
<protein>
    <recommendedName>
        <fullName evidence="2">nicotinate phosphoribosyltransferase</fullName>
        <ecNumber evidence="2">6.3.4.21</ecNumber>
    </recommendedName>
</protein>
<dbReference type="EC" id="6.3.4.21" evidence="2"/>
<dbReference type="EMBL" id="MN991199">
    <property type="protein sequence ID" value="QIQ09947.1"/>
    <property type="molecule type" value="Genomic_DNA"/>
</dbReference>
<comment type="catalytic activity">
    <reaction evidence="7">
        <text>5-phospho-alpha-D-ribose 1-diphosphate + nicotinate + ATP + H2O = nicotinate beta-D-ribonucleotide + ADP + phosphate + diphosphate</text>
        <dbReference type="Rhea" id="RHEA:36163"/>
        <dbReference type="ChEBI" id="CHEBI:15377"/>
        <dbReference type="ChEBI" id="CHEBI:30616"/>
        <dbReference type="ChEBI" id="CHEBI:32544"/>
        <dbReference type="ChEBI" id="CHEBI:33019"/>
        <dbReference type="ChEBI" id="CHEBI:43474"/>
        <dbReference type="ChEBI" id="CHEBI:57502"/>
        <dbReference type="ChEBI" id="CHEBI:58017"/>
        <dbReference type="ChEBI" id="CHEBI:456216"/>
        <dbReference type="EC" id="6.3.4.21"/>
    </reaction>
</comment>
<feature type="domain" description="Quinolinate phosphoribosyl transferase N-terminal" evidence="8">
    <location>
        <begin position="44"/>
        <end position="118"/>
    </location>
</feature>
<dbReference type="InterPro" id="IPR053190">
    <property type="entry name" value="NAPRTase-like"/>
</dbReference>
<comment type="pathway">
    <text evidence="1">Cofactor biosynthesis; NAD(+) biosynthesis; nicotinate D-ribonucleotide from nicotinate: step 1/1.</text>
</comment>
<dbReference type="UniPathway" id="UPA00253">
    <property type="reaction ID" value="UER00457"/>
</dbReference>
<organism evidence="9">
    <name type="scientific">uncultured Mycoplasmataceae bacterium</name>
    <dbReference type="NCBI Taxonomy" id="300027"/>
    <lineage>
        <taxon>Bacteria</taxon>
        <taxon>Bacillati</taxon>
        <taxon>Mycoplasmatota</taxon>
        <taxon>Mollicutes</taxon>
        <taxon>Mycoplasmataceae</taxon>
        <taxon>environmental samples</taxon>
    </lineage>
</organism>
<dbReference type="InterPro" id="IPR037128">
    <property type="entry name" value="Quinolinate_PRibosylTase_N_sf"/>
</dbReference>
<evidence type="ECO:0000313" key="9">
    <source>
        <dbReference type="EMBL" id="QIQ09947.1"/>
    </source>
</evidence>
<dbReference type="InterPro" id="IPR036068">
    <property type="entry name" value="Nicotinate_pribotase-like_C"/>
</dbReference>
<evidence type="ECO:0000256" key="1">
    <source>
        <dbReference type="ARBA" id="ARBA00004952"/>
    </source>
</evidence>
<proteinExistence type="predicted"/>
<evidence type="ECO:0000256" key="2">
    <source>
        <dbReference type="ARBA" id="ARBA00013236"/>
    </source>
</evidence>
<evidence type="ECO:0000259" key="8">
    <source>
        <dbReference type="Pfam" id="PF02749"/>
    </source>
</evidence>
<keyword evidence="4 9" id="KW-0436">Ligase</keyword>
<dbReference type="PANTHER" id="PTHR43202:SF1">
    <property type="entry name" value="NICOTINATE PHOSPHORIBOSYLTRANSFERASE"/>
    <property type="match status" value="1"/>
</dbReference>
<dbReference type="InterPro" id="IPR007229">
    <property type="entry name" value="Nic_PRibTrfase-Fam"/>
</dbReference>
<keyword evidence="9" id="KW-0808">Transferase</keyword>
<name>A0A6G9HGX7_9MOLU</name>
<dbReference type="Pfam" id="PF02749">
    <property type="entry name" value="QRPTase_N"/>
    <property type="match status" value="1"/>
</dbReference>
<dbReference type="InterPro" id="IPR013785">
    <property type="entry name" value="Aldolase_TIM"/>
</dbReference>
<dbReference type="Gene3D" id="3.90.1170.20">
    <property type="entry name" value="Quinolinate phosphoribosyl transferase, N-terminal domain"/>
    <property type="match status" value="1"/>
</dbReference>
<evidence type="ECO:0000256" key="6">
    <source>
        <dbReference type="ARBA" id="ARBA00047445"/>
    </source>
</evidence>
<dbReference type="PANTHER" id="PTHR43202">
    <property type="entry name" value="NICOTINATE-NUCLEOTIDE PYROPHOSPHORYLASE"/>
    <property type="match status" value="1"/>
</dbReference>
<dbReference type="GO" id="GO:0009435">
    <property type="term" value="P:NAD+ biosynthetic process"/>
    <property type="evidence" value="ECO:0007669"/>
    <property type="project" value="UniProtKB-UniPathway"/>
</dbReference>
<evidence type="ECO:0000256" key="7">
    <source>
        <dbReference type="ARBA" id="ARBA00048668"/>
    </source>
</evidence>
<dbReference type="SUPFAM" id="SSF54675">
    <property type="entry name" value="Nicotinate/Quinolinate PRTase N-terminal domain-like"/>
    <property type="match status" value="1"/>
</dbReference>
<keyword evidence="9" id="KW-0328">Glycosyltransferase</keyword>
<evidence type="ECO:0000256" key="4">
    <source>
        <dbReference type="ARBA" id="ARBA00022598"/>
    </source>
</evidence>
<comment type="catalytic activity">
    <reaction evidence="6">
        <text>nicotinate beta-D-ribonucleotide + CO2 + diphosphate = quinolinate + 5-phospho-alpha-D-ribose 1-diphosphate + 2 H(+)</text>
        <dbReference type="Rhea" id="RHEA:12733"/>
        <dbReference type="ChEBI" id="CHEBI:15378"/>
        <dbReference type="ChEBI" id="CHEBI:16526"/>
        <dbReference type="ChEBI" id="CHEBI:29959"/>
        <dbReference type="ChEBI" id="CHEBI:33019"/>
        <dbReference type="ChEBI" id="CHEBI:57502"/>
        <dbReference type="ChEBI" id="CHEBI:58017"/>
        <dbReference type="EC" id="2.4.2.19"/>
    </reaction>
</comment>
<dbReference type="GO" id="GO:0004516">
    <property type="term" value="F:nicotinate phosphoribosyltransferase activity"/>
    <property type="evidence" value="ECO:0007669"/>
    <property type="project" value="UniProtKB-EC"/>
</dbReference>
<keyword evidence="5" id="KW-0662">Pyridine nucleotide biosynthesis</keyword>
<dbReference type="PIRSF" id="PIRSF000484">
    <property type="entry name" value="NAPRT"/>
    <property type="match status" value="1"/>
</dbReference>
<keyword evidence="3" id="KW-0597">Phosphoprotein</keyword>
<dbReference type="NCBIfam" id="NF005529">
    <property type="entry name" value="PRK07188.1"/>
    <property type="match status" value="1"/>
</dbReference>
<dbReference type="GO" id="GO:0004514">
    <property type="term" value="F:nicotinate-nucleotide diphosphorylase (carboxylating) activity"/>
    <property type="evidence" value="ECO:0007669"/>
    <property type="project" value="UniProtKB-EC"/>
</dbReference>
<accession>A0A6G9HGX7</accession>
<sequence>MSSKFNFKFNKQLLNKGFYTANYFIKTSKLIKKYKPNEIVCMQFTHFSKEPVMVCGIEESVELIKSCLTKQELKDIEIYGQQDGAIVGPKNPILLIFGKYHVFGKFENVIDGILARRSSVANNCRKVLSLIDANKLIYMADRTDDYLVQPYDGYAAYVGGIRRFVTDASVSLLKDKSDVSVGGTIPHALIQEFDGNLNEALKAYSNEYGRKGLVALIDYHNDIRRDIKSISKDFNDCFAIRIDTSKNVCDQSLKPIKANYGVSDSLIKFARHTLDQYGMKQTKIVVSSGIDYDRVKQIVDKKLPVDFYGIGSNLITRNVHITADLVLKNGHHEAKFGRKLFININKKNSLKKYI</sequence>
<dbReference type="InterPro" id="IPR022412">
    <property type="entry name" value="Quinolinate_PRibosylTrfase_N"/>
</dbReference>
<gene>
    <name evidence="9" type="primary">pncB</name>
    <name evidence="9" type="ORF">PlMoll_1100</name>
</gene>
<dbReference type="SUPFAM" id="SSF51690">
    <property type="entry name" value="Nicotinate/Quinolinate PRTase C-terminal domain-like"/>
    <property type="match status" value="1"/>
</dbReference>
<reference evidence="9" key="1">
    <citation type="journal article" date="2020" name="J. ISSAAS">
        <title>Lactobacilli and other gastrointestinal microbiota of Peromyscus leucopus, reservoir host for agents of Lyme disease and other zoonoses in North America.</title>
        <authorList>
            <person name="Milovic A."/>
            <person name="Bassam K."/>
            <person name="Shao H."/>
            <person name="Chatzistamou I."/>
            <person name="Tufts D.M."/>
            <person name="Diuk-Wasser M."/>
            <person name="Barbour A.G."/>
        </authorList>
    </citation>
    <scope>NUCLEOTIDE SEQUENCE</scope>
    <source>
        <strain evidence="9">LL85</strain>
    </source>
</reference>
<dbReference type="Gene3D" id="3.20.20.70">
    <property type="entry name" value="Aldolase class I"/>
    <property type="match status" value="1"/>
</dbReference>